<dbReference type="PANTHER" id="PTHR47723">
    <property type="entry name" value="OS05G0353850 PROTEIN"/>
    <property type="match status" value="1"/>
</dbReference>
<dbReference type="Pfam" id="PF13456">
    <property type="entry name" value="RVT_3"/>
    <property type="match status" value="1"/>
</dbReference>
<dbReference type="InterPro" id="IPR044730">
    <property type="entry name" value="RNase_H-like_dom_plant"/>
</dbReference>
<reference evidence="3" key="2">
    <citation type="submission" date="2025-08" db="UniProtKB">
        <authorList>
            <consortium name="RefSeq"/>
        </authorList>
    </citation>
    <scope>IDENTIFICATION</scope>
    <source>
        <tissue evidence="3">Leaf</tissue>
    </source>
</reference>
<organism evidence="2 3">
    <name type="scientific">Spinacia oleracea</name>
    <name type="common">Spinach</name>
    <dbReference type="NCBI Taxonomy" id="3562"/>
    <lineage>
        <taxon>Eukaryota</taxon>
        <taxon>Viridiplantae</taxon>
        <taxon>Streptophyta</taxon>
        <taxon>Embryophyta</taxon>
        <taxon>Tracheophyta</taxon>
        <taxon>Spermatophyta</taxon>
        <taxon>Magnoliopsida</taxon>
        <taxon>eudicotyledons</taxon>
        <taxon>Gunneridae</taxon>
        <taxon>Pentapetalae</taxon>
        <taxon>Caryophyllales</taxon>
        <taxon>Chenopodiaceae</taxon>
        <taxon>Chenopodioideae</taxon>
        <taxon>Anserineae</taxon>
        <taxon>Spinacia</taxon>
    </lineage>
</organism>
<name>A0A9R0IZF9_SPIOL</name>
<dbReference type="KEGG" id="soe:110797562"/>
<dbReference type="GO" id="GO:0004523">
    <property type="term" value="F:RNA-DNA hybrid ribonuclease activity"/>
    <property type="evidence" value="ECO:0007669"/>
    <property type="project" value="InterPro"/>
</dbReference>
<sequence>MGSAFSLYSTFYVDWKMTVSVFQGKGKEKVGHPIPSHPTWVPPARGFMKLNTDGAWKGIDKAGGGGVLRKDSGEWFLGYSSKYNAKTPLAAELLALREGLAVAKAFDVDKIEVETDADSLIFMLDTSTVNPYPHHELVAVIEDVRNLLVGSWDLQMRHIPRHKNLVAHGLAACYGNGSWAQVSF</sequence>
<reference evidence="2" key="1">
    <citation type="journal article" date="2021" name="Nat. Commun.">
        <title>Genomic analyses provide insights into spinach domestication and the genetic basis of agronomic traits.</title>
        <authorList>
            <person name="Cai X."/>
            <person name="Sun X."/>
            <person name="Xu C."/>
            <person name="Sun H."/>
            <person name="Wang X."/>
            <person name="Ge C."/>
            <person name="Zhang Z."/>
            <person name="Wang Q."/>
            <person name="Fei Z."/>
            <person name="Jiao C."/>
            <person name="Wang Q."/>
        </authorList>
    </citation>
    <scope>NUCLEOTIDE SEQUENCE [LARGE SCALE GENOMIC DNA]</scope>
    <source>
        <strain evidence="2">cv. Varoflay</strain>
    </source>
</reference>
<dbReference type="InterPro" id="IPR036397">
    <property type="entry name" value="RNaseH_sf"/>
</dbReference>
<accession>A0A9R0IZF9</accession>
<dbReference type="RefSeq" id="XP_021858374.2">
    <property type="nucleotide sequence ID" value="XM_022002682.2"/>
</dbReference>
<dbReference type="Gene3D" id="3.30.420.10">
    <property type="entry name" value="Ribonuclease H-like superfamily/Ribonuclease H"/>
    <property type="match status" value="1"/>
</dbReference>
<dbReference type="GO" id="GO:0003676">
    <property type="term" value="F:nucleic acid binding"/>
    <property type="evidence" value="ECO:0007669"/>
    <property type="project" value="InterPro"/>
</dbReference>
<dbReference type="AlphaFoldDB" id="A0A9R0IZF9"/>
<evidence type="ECO:0000259" key="1">
    <source>
        <dbReference type="Pfam" id="PF13456"/>
    </source>
</evidence>
<protein>
    <recommendedName>
        <fullName evidence="1">RNase H type-1 domain-containing protein</fullName>
    </recommendedName>
</protein>
<evidence type="ECO:0000313" key="2">
    <source>
        <dbReference type="Proteomes" id="UP000813463"/>
    </source>
</evidence>
<feature type="domain" description="RNase H type-1" evidence="1">
    <location>
        <begin position="51"/>
        <end position="171"/>
    </location>
</feature>
<dbReference type="CDD" id="cd06222">
    <property type="entry name" value="RNase_H_like"/>
    <property type="match status" value="1"/>
</dbReference>
<evidence type="ECO:0000313" key="3">
    <source>
        <dbReference type="RefSeq" id="XP_021858374.2"/>
    </source>
</evidence>
<proteinExistence type="predicted"/>
<dbReference type="Proteomes" id="UP000813463">
    <property type="component" value="Chromosome 3"/>
</dbReference>
<dbReference type="InterPro" id="IPR002156">
    <property type="entry name" value="RNaseH_domain"/>
</dbReference>
<gene>
    <name evidence="3" type="primary">LOC110797562</name>
</gene>
<keyword evidence="2" id="KW-1185">Reference proteome</keyword>
<dbReference type="InterPro" id="IPR012337">
    <property type="entry name" value="RNaseH-like_sf"/>
</dbReference>
<dbReference type="PANTHER" id="PTHR47723:SF20">
    <property type="entry name" value="RNASE H TYPE-1 DOMAIN-CONTAINING PROTEIN"/>
    <property type="match status" value="1"/>
</dbReference>
<dbReference type="GeneID" id="110797562"/>
<dbReference type="SUPFAM" id="SSF53098">
    <property type="entry name" value="Ribonuclease H-like"/>
    <property type="match status" value="1"/>
</dbReference>
<dbReference type="InterPro" id="IPR053151">
    <property type="entry name" value="RNase_H-like"/>
</dbReference>